<gene>
    <name evidence="1" type="ORF">H6G81_27965</name>
</gene>
<proteinExistence type="predicted"/>
<dbReference type="EMBL" id="JACJTA010000087">
    <property type="protein sequence ID" value="MBD2608246.1"/>
    <property type="molecule type" value="Genomic_DNA"/>
</dbReference>
<organism evidence="1 2">
    <name type="scientific">Scytonema hofmannii FACHB-248</name>
    <dbReference type="NCBI Taxonomy" id="1842502"/>
    <lineage>
        <taxon>Bacteria</taxon>
        <taxon>Bacillati</taxon>
        <taxon>Cyanobacteriota</taxon>
        <taxon>Cyanophyceae</taxon>
        <taxon>Nostocales</taxon>
        <taxon>Scytonemataceae</taxon>
        <taxon>Scytonema</taxon>
    </lineage>
</organism>
<protein>
    <submittedName>
        <fullName evidence="1">Uncharacterized protein</fullName>
    </submittedName>
</protein>
<dbReference type="RefSeq" id="WP_186227522.1">
    <property type="nucleotide sequence ID" value="NZ_JACJTA010000087.1"/>
</dbReference>
<sequence>MRVLIKFFPCPMPHAPCPMPHAQCPMPNAPCPIPKLIFRTGAYTVISWFSTSSSCSAFSLKRQLP</sequence>
<evidence type="ECO:0000313" key="2">
    <source>
        <dbReference type="Proteomes" id="UP000660380"/>
    </source>
</evidence>
<accession>A0ABR8GXI0</accession>
<dbReference type="Proteomes" id="UP000660380">
    <property type="component" value="Unassembled WGS sequence"/>
</dbReference>
<reference evidence="1 2" key="1">
    <citation type="journal article" date="2020" name="ISME J.">
        <title>Comparative genomics reveals insights into cyanobacterial evolution and habitat adaptation.</title>
        <authorList>
            <person name="Chen M.Y."/>
            <person name="Teng W.K."/>
            <person name="Zhao L."/>
            <person name="Hu C.X."/>
            <person name="Zhou Y.K."/>
            <person name="Han B.P."/>
            <person name="Song L.R."/>
            <person name="Shu W.S."/>
        </authorList>
    </citation>
    <scope>NUCLEOTIDE SEQUENCE [LARGE SCALE GENOMIC DNA]</scope>
    <source>
        <strain evidence="1 2">FACHB-248</strain>
    </source>
</reference>
<comment type="caution">
    <text evidence="1">The sequence shown here is derived from an EMBL/GenBank/DDBJ whole genome shotgun (WGS) entry which is preliminary data.</text>
</comment>
<evidence type="ECO:0000313" key="1">
    <source>
        <dbReference type="EMBL" id="MBD2608246.1"/>
    </source>
</evidence>
<keyword evidence="2" id="KW-1185">Reference proteome</keyword>
<name>A0ABR8GXI0_9CYAN</name>